<evidence type="ECO:0000256" key="5">
    <source>
        <dbReference type="ARBA" id="ARBA00023110"/>
    </source>
</evidence>
<dbReference type="SUPFAM" id="SSF54534">
    <property type="entry name" value="FKBP-like"/>
    <property type="match status" value="1"/>
</dbReference>
<evidence type="ECO:0000256" key="3">
    <source>
        <dbReference type="ARBA" id="ARBA00006577"/>
    </source>
</evidence>
<evidence type="ECO:0000313" key="13">
    <source>
        <dbReference type="Proteomes" id="UP000067399"/>
    </source>
</evidence>
<dbReference type="OrthoDB" id="9808891at2"/>
<dbReference type="PANTHER" id="PTHR47861">
    <property type="entry name" value="FKBP-TYPE PEPTIDYL-PROLYL CIS-TRANS ISOMERASE SLYD"/>
    <property type="match status" value="1"/>
</dbReference>
<evidence type="ECO:0000313" key="12">
    <source>
        <dbReference type="EMBL" id="BAS67834.1"/>
    </source>
</evidence>
<name>A0A0P0URX7_9GAMM</name>
<proteinExistence type="inferred from homology"/>
<evidence type="ECO:0000256" key="2">
    <source>
        <dbReference type="ARBA" id="ARBA00004496"/>
    </source>
</evidence>
<dbReference type="Proteomes" id="UP000067399">
    <property type="component" value="Chromosome"/>
</dbReference>
<gene>
    <name evidence="12" type="ORF">BSEPE_0842</name>
</gene>
<evidence type="ECO:0000256" key="1">
    <source>
        <dbReference type="ARBA" id="ARBA00000971"/>
    </source>
</evidence>
<evidence type="ECO:0000256" key="7">
    <source>
        <dbReference type="ARBA" id="ARBA00023235"/>
    </source>
</evidence>
<sequence length="160" mass="17351">MTVKNDKVIEMHYTLKNDAGEVIDTSKGQDPMPFLQGHANIVPGLEKAIEGMKVGESCEVSVEAKDGYGEFHQEGVQKIPLEALQGVPDLKVGMELQSQDAQGNPFIVVVKAIDDEMVTVDANHPLAGQTLHFSVSIEAVREATKEELAHGHVHSRACSH</sequence>
<evidence type="ECO:0000256" key="9">
    <source>
        <dbReference type="PROSITE-ProRule" id="PRU00277"/>
    </source>
</evidence>
<dbReference type="AlphaFoldDB" id="A0A0P0URX7"/>
<dbReference type="KEGG" id="ebh:BSEPE_0842"/>
<dbReference type="Pfam" id="PF00254">
    <property type="entry name" value="FKBP_C"/>
    <property type="match status" value="1"/>
</dbReference>
<keyword evidence="13" id="KW-1185">Reference proteome</keyword>
<dbReference type="GO" id="GO:0042026">
    <property type="term" value="P:protein refolding"/>
    <property type="evidence" value="ECO:0007669"/>
    <property type="project" value="UniProtKB-ARBA"/>
</dbReference>
<reference evidence="12 13" key="2">
    <citation type="journal article" date="2016" name="ISME J.">
        <title>Heterogeneous composition of key metabolic gene clusters in a vent mussel symbiont population.</title>
        <authorList>
            <person name="Ikuta T."/>
            <person name="Takaki Y."/>
            <person name="Nagai Y."/>
            <person name="Shimamura S."/>
            <person name="Tsuda M."/>
            <person name="Kawagucci S."/>
            <person name="Aoki Y."/>
            <person name="Inoue K."/>
            <person name="Teruya M."/>
            <person name="Satou K."/>
            <person name="Teruya K."/>
            <person name="Shimoji M."/>
            <person name="Tamotsu H."/>
            <person name="Hirano T."/>
            <person name="Maruyama T."/>
            <person name="Yoshida T."/>
        </authorList>
    </citation>
    <scope>NUCLEOTIDE SEQUENCE [LARGE SCALE GENOMIC DNA]</scope>
    <source>
        <strain evidence="12 13">Myojin Knoll</strain>
    </source>
</reference>
<evidence type="ECO:0000256" key="8">
    <source>
        <dbReference type="ARBA" id="ARBA00037071"/>
    </source>
</evidence>
<evidence type="ECO:0000259" key="11">
    <source>
        <dbReference type="PROSITE" id="PS50059"/>
    </source>
</evidence>
<comment type="function">
    <text evidence="8">Also involved in hydrogenase metallocenter assembly, probably by participating in the nickel insertion step. This function in hydrogenase biosynthesis requires chaperone activity and the presence of the metal-binding domain, but not PPIase activity.</text>
</comment>
<feature type="domain" description="PPIase FKBP-type" evidence="11">
    <location>
        <begin position="6"/>
        <end position="83"/>
    </location>
</feature>
<keyword evidence="6" id="KW-0143">Chaperone</keyword>
<dbReference type="GO" id="GO:0005737">
    <property type="term" value="C:cytoplasm"/>
    <property type="evidence" value="ECO:0007669"/>
    <property type="project" value="UniProtKB-SubCell"/>
</dbReference>
<comment type="similarity">
    <text evidence="3 10">Belongs to the FKBP-type PPIase family.</text>
</comment>
<comment type="catalytic activity">
    <reaction evidence="1 9 10">
        <text>[protein]-peptidylproline (omega=180) = [protein]-peptidylproline (omega=0)</text>
        <dbReference type="Rhea" id="RHEA:16237"/>
        <dbReference type="Rhea" id="RHEA-COMP:10747"/>
        <dbReference type="Rhea" id="RHEA-COMP:10748"/>
        <dbReference type="ChEBI" id="CHEBI:83833"/>
        <dbReference type="ChEBI" id="CHEBI:83834"/>
        <dbReference type="EC" id="5.2.1.8"/>
    </reaction>
</comment>
<dbReference type="STRING" id="1303921.BSEPE_0842"/>
<organism evidence="12 13">
    <name type="scientific">endosymbiont of Bathymodiolus septemdierum str. Myojin knoll</name>
    <dbReference type="NCBI Taxonomy" id="1303921"/>
    <lineage>
        <taxon>Bacteria</taxon>
        <taxon>Pseudomonadati</taxon>
        <taxon>Pseudomonadota</taxon>
        <taxon>Gammaproteobacteria</taxon>
        <taxon>sulfur-oxidizing symbionts</taxon>
    </lineage>
</organism>
<dbReference type="InterPro" id="IPR001179">
    <property type="entry name" value="PPIase_FKBP_dom"/>
</dbReference>
<dbReference type="EMBL" id="AP013042">
    <property type="protein sequence ID" value="BAS67834.1"/>
    <property type="molecule type" value="Genomic_DNA"/>
</dbReference>
<dbReference type="GO" id="GO:0003755">
    <property type="term" value="F:peptidyl-prolyl cis-trans isomerase activity"/>
    <property type="evidence" value="ECO:0007669"/>
    <property type="project" value="UniProtKB-UniRule"/>
</dbReference>
<keyword evidence="5 9" id="KW-0697">Rotamase</keyword>
<dbReference type="Gene3D" id="3.10.50.40">
    <property type="match status" value="1"/>
</dbReference>
<dbReference type="RefSeq" id="WP_066044466.1">
    <property type="nucleotide sequence ID" value="NZ_AP013042.1"/>
</dbReference>
<dbReference type="PANTHER" id="PTHR47861:SF3">
    <property type="entry name" value="FKBP-TYPE PEPTIDYL-PROLYL CIS-TRANS ISOMERASE SLYD"/>
    <property type="match status" value="1"/>
</dbReference>
<dbReference type="EC" id="5.2.1.8" evidence="10"/>
<dbReference type="PROSITE" id="PS50059">
    <property type="entry name" value="FKBP_PPIASE"/>
    <property type="match status" value="1"/>
</dbReference>
<evidence type="ECO:0000256" key="4">
    <source>
        <dbReference type="ARBA" id="ARBA00022490"/>
    </source>
</evidence>
<dbReference type="InterPro" id="IPR046357">
    <property type="entry name" value="PPIase_dom_sf"/>
</dbReference>
<protein>
    <recommendedName>
        <fullName evidence="10">Peptidyl-prolyl cis-trans isomerase</fullName>
        <ecNumber evidence="10">5.2.1.8</ecNumber>
    </recommendedName>
</protein>
<evidence type="ECO:0000256" key="10">
    <source>
        <dbReference type="RuleBase" id="RU003915"/>
    </source>
</evidence>
<keyword evidence="4" id="KW-0963">Cytoplasm</keyword>
<accession>A0A0P0URX7</accession>
<evidence type="ECO:0000256" key="6">
    <source>
        <dbReference type="ARBA" id="ARBA00023186"/>
    </source>
</evidence>
<reference evidence="12 13" key="1">
    <citation type="journal article" date="2000" name="Mar. Ecol. Prog. Ser.">
        <title>Phylogenetic characterization of endosymbionts in three hydrothermal vent mussels: influence on host distributions.</title>
        <authorList>
            <person name="Fujiwara Y."/>
            <person name="Takai K."/>
            <person name="Uematsu K."/>
            <person name="Tsuchida S."/>
            <person name="Hunt J.C."/>
            <person name="Hashimoto J."/>
        </authorList>
    </citation>
    <scope>NUCLEOTIDE SEQUENCE [LARGE SCALE GENOMIC DNA]</scope>
    <source>
        <strain evidence="12 13">Myojin Knoll</strain>
    </source>
</reference>
<keyword evidence="7 9" id="KW-0413">Isomerase</keyword>
<comment type="subcellular location">
    <subcellularLocation>
        <location evidence="2">Cytoplasm</location>
    </subcellularLocation>
</comment>